<dbReference type="GO" id="GO:0005524">
    <property type="term" value="F:ATP binding"/>
    <property type="evidence" value="ECO:0007669"/>
    <property type="project" value="InterPro"/>
</dbReference>
<dbReference type="SUPFAM" id="SSF52540">
    <property type="entry name" value="P-loop containing nucleoside triphosphate hydrolases"/>
    <property type="match status" value="1"/>
</dbReference>
<dbReference type="InterPro" id="IPR027417">
    <property type="entry name" value="P-loop_NTPase"/>
</dbReference>
<evidence type="ECO:0000256" key="2">
    <source>
        <dbReference type="ARBA" id="ARBA00022448"/>
    </source>
</evidence>
<organism evidence="4 5">
    <name type="scientific">Streptococcus downei MFe28</name>
    <dbReference type="NCBI Taxonomy" id="764290"/>
    <lineage>
        <taxon>Bacteria</taxon>
        <taxon>Bacillati</taxon>
        <taxon>Bacillota</taxon>
        <taxon>Bacilli</taxon>
        <taxon>Lactobacillales</taxon>
        <taxon>Streptococcaceae</taxon>
        <taxon>Streptococcus</taxon>
    </lineage>
</organism>
<keyword evidence="5" id="KW-1185">Reference proteome</keyword>
<dbReference type="EC" id="3.6.3.-" evidence="4"/>
<name>A0A380JH16_STRDO</name>
<dbReference type="Proteomes" id="UP000254082">
    <property type="component" value="Unassembled WGS sequence"/>
</dbReference>
<dbReference type="Gene3D" id="3.40.50.300">
    <property type="entry name" value="P-loop containing nucleotide triphosphate hydrolases"/>
    <property type="match status" value="1"/>
</dbReference>
<accession>A0A380JH16</accession>
<dbReference type="Pfam" id="PF00005">
    <property type="entry name" value="ABC_tran"/>
    <property type="match status" value="1"/>
</dbReference>
<dbReference type="PANTHER" id="PTHR42734:SF5">
    <property type="entry name" value="IRON TRANSPORT SYSTEM ATP-BINDING PROTEIN HI_0361-RELATED"/>
    <property type="match status" value="1"/>
</dbReference>
<comment type="similarity">
    <text evidence="1">Belongs to the ABC transporter superfamily.</text>
</comment>
<sequence length="138" mass="15534">MPFGCLTKEDWQKVSQALEEVSLTDFANEALSELSGGQFQRTLLARCLVQEADIIILDEPFVGVDALSEKIIVELLRLMKANGKLILIVHHDLSRVRNYFDQLIILNKELVAYGPVETNFTVNNLKRAFGNLVFLGEV</sequence>
<dbReference type="PANTHER" id="PTHR42734">
    <property type="entry name" value="METAL TRANSPORT SYSTEM ATP-BINDING PROTEIN TM_0124-RELATED"/>
    <property type="match status" value="1"/>
</dbReference>
<evidence type="ECO:0000313" key="5">
    <source>
        <dbReference type="Proteomes" id="UP000254082"/>
    </source>
</evidence>
<feature type="domain" description="ABC transporter" evidence="3">
    <location>
        <begin position="9"/>
        <end position="61"/>
    </location>
</feature>
<reference evidence="4 5" key="1">
    <citation type="submission" date="2018-06" db="EMBL/GenBank/DDBJ databases">
        <authorList>
            <consortium name="Pathogen Informatics"/>
            <person name="Doyle S."/>
        </authorList>
    </citation>
    <scope>NUCLEOTIDE SEQUENCE [LARGE SCALE GENOMIC DNA]</scope>
    <source>
        <strain evidence="5">NCTC 11391</strain>
    </source>
</reference>
<evidence type="ECO:0000313" key="4">
    <source>
        <dbReference type="EMBL" id="SUN37410.1"/>
    </source>
</evidence>
<evidence type="ECO:0000256" key="1">
    <source>
        <dbReference type="ARBA" id="ARBA00005417"/>
    </source>
</evidence>
<dbReference type="EMBL" id="UHFA01000002">
    <property type="protein sequence ID" value="SUN37410.1"/>
    <property type="molecule type" value="Genomic_DNA"/>
</dbReference>
<dbReference type="AlphaFoldDB" id="A0A380JH16"/>
<proteinExistence type="inferred from homology"/>
<keyword evidence="2" id="KW-0813">Transport</keyword>
<gene>
    <name evidence="4" type="primary">ssaA_1</name>
    <name evidence="4" type="ORF">NCTC11391_02137</name>
</gene>
<dbReference type="GO" id="GO:0016887">
    <property type="term" value="F:ATP hydrolysis activity"/>
    <property type="evidence" value="ECO:0007669"/>
    <property type="project" value="InterPro"/>
</dbReference>
<keyword evidence="4" id="KW-0378">Hydrolase</keyword>
<evidence type="ECO:0000259" key="3">
    <source>
        <dbReference type="Pfam" id="PF00005"/>
    </source>
</evidence>
<protein>
    <submittedName>
        <fullName evidence="4">Mn/Zn ABC transporter ATPase</fullName>
        <ecNumber evidence="4">3.6.3.-</ecNumber>
    </submittedName>
</protein>
<dbReference type="InterPro" id="IPR003439">
    <property type="entry name" value="ABC_transporter-like_ATP-bd"/>
</dbReference>
<dbReference type="InterPro" id="IPR050153">
    <property type="entry name" value="Metal_Ion_Import_ABC"/>
</dbReference>